<organism evidence="2 3">
    <name type="scientific">Streptomyces cynarae</name>
    <dbReference type="NCBI Taxonomy" id="2981134"/>
    <lineage>
        <taxon>Bacteria</taxon>
        <taxon>Bacillati</taxon>
        <taxon>Actinomycetota</taxon>
        <taxon>Actinomycetes</taxon>
        <taxon>Kitasatosporales</taxon>
        <taxon>Streptomycetaceae</taxon>
        <taxon>Streptomyces</taxon>
    </lineage>
</organism>
<keyword evidence="3" id="KW-1185">Reference proteome</keyword>
<evidence type="ECO:0000313" key="2">
    <source>
        <dbReference type="EMBL" id="UXY20394.1"/>
    </source>
</evidence>
<feature type="region of interest" description="Disordered" evidence="1">
    <location>
        <begin position="98"/>
        <end position="124"/>
    </location>
</feature>
<gene>
    <name evidence="2" type="ORF">N8I84_17975</name>
</gene>
<dbReference type="Proteomes" id="UP001061298">
    <property type="component" value="Chromosome"/>
</dbReference>
<name>A0ABY6E150_9ACTN</name>
<protein>
    <submittedName>
        <fullName evidence="2">Uncharacterized protein</fullName>
    </submittedName>
</protein>
<dbReference type="RefSeq" id="WP_263230486.1">
    <property type="nucleotide sequence ID" value="NZ_CP106793.1"/>
</dbReference>
<evidence type="ECO:0000313" key="3">
    <source>
        <dbReference type="Proteomes" id="UP001061298"/>
    </source>
</evidence>
<evidence type="ECO:0000256" key="1">
    <source>
        <dbReference type="SAM" id="MobiDB-lite"/>
    </source>
</evidence>
<accession>A0ABY6E150</accession>
<sequence>MLPTVDAVTVTPGTVAANDTQTWIKLTIDVSASTAGVNGLDLYLVDASGHAYSIGYGGVPTTFSGPLDRYFTLPQGTAPGTYTIGFRLEDQAYKTVGYGLPGSDSQPMPGGPLPLTVTDPVTAR</sequence>
<proteinExistence type="predicted"/>
<reference evidence="2" key="1">
    <citation type="submission" date="2022-10" db="EMBL/GenBank/DDBJ databases">
        <authorList>
            <person name="Mo P."/>
        </authorList>
    </citation>
    <scope>NUCLEOTIDE SEQUENCE</scope>
    <source>
        <strain evidence="2">HUAS 13-4</strain>
    </source>
</reference>
<dbReference type="EMBL" id="CP106793">
    <property type="protein sequence ID" value="UXY20394.1"/>
    <property type="molecule type" value="Genomic_DNA"/>
</dbReference>